<reference evidence="5 7" key="1">
    <citation type="submission" date="2015-02" db="EMBL/GenBank/DDBJ databases">
        <authorList>
            <person name="Chooi Y.-H."/>
        </authorList>
    </citation>
    <scope>NUCLEOTIDE SEQUENCE [LARGE SCALE GENOMIC DNA]</scope>
    <source>
        <strain evidence="5">E3</strain>
    </source>
</reference>
<evidence type="ECO:0000256" key="2">
    <source>
        <dbReference type="ARBA" id="ARBA00023242"/>
    </source>
</evidence>
<dbReference type="InterPro" id="IPR050613">
    <property type="entry name" value="Sec_Metabolite_Reg"/>
</dbReference>
<evidence type="ECO:0000259" key="3">
    <source>
        <dbReference type="PROSITE" id="PS50048"/>
    </source>
</evidence>
<dbReference type="InterPro" id="IPR035965">
    <property type="entry name" value="PAS-like_dom_sf"/>
</dbReference>
<dbReference type="Gene3D" id="4.10.240.10">
    <property type="entry name" value="Zn(2)-C6 fungal-type DNA-binding domain"/>
    <property type="match status" value="2"/>
</dbReference>
<dbReference type="PANTHER" id="PTHR31001">
    <property type="entry name" value="UNCHARACTERIZED TRANSCRIPTIONAL REGULATORY PROTEIN"/>
    <property type="match status" value="1"/>
</dbReference>
<dbReference type="CDD" id="cd00067">
    <property type="entry name" value="GAL4"/>
    <property type="match status" value="2"/>
</dbReference>
<dbReference type="GO" id="GO:0000981">
    <property type="term" value="F:DNA-binding transcription factor activity, RNA polymerase II-specific"/>
    <property type="evidence" value="ECO:0007669"/>
    <property type="project" value="InterPro"/>
</dbReference>
<dbReference type="Proteomes" id="UP000290189">
    <property type="component" value="Unassembled WGS sequence"/>
</dbReference>
<feature type="domain" description="PAS" evidence="4">
    <location>
        <begin position="185"/>
        <end position="264"/>
    </location>
</feature>
<feature type="domain" description="Zn(2)-C6 fungal-type" evidence="3">
    <location>
        <begin position="17"/>
        <end position="44"/>
    </location>
</feature>
<dbReference type="OrthoDB" id="2123952at2759"/>
<comment type="subcellular location">
    <subcellularLocation>
        <location evidence="1">Nucleus</location>
    </subcellularLocation>
</comment>
<dbReference type="AlphaFoldDB" id="A0A0G4J8W0"/>
<dbReference type="SUPFAM" id="SSF55785">
    <property type="entry name" value="PYP-like sensor domain (PAS domain)"/>
    <property type="match status" value="1"/>
</dbReference>
<name>A0A0G4J8W0_PLABS</name>
<sequence>MTKNGVANGTRGLPRQACMSCAQKKIRCDGERPCGRCRSALQECHDQPARVRPPGVKMRRIPRACPACIRAKARCELQRPCERCVKHGKGHLCDNPPRVPQRPGPLIPVKNALNEFMPTPEFVRDFFLRSHRYYSVDYVRSLPELRRMSFYRTIRLVLSVDDIGHVQDDIDGSAGWPIESFPKQERRVLVLIPDSVPTISFVFSSDGDTITSSATVNDAAVNLLGFVDDDFVSHSSKLQDDLLGMFMPKVFRIFHPDDLHHILEQAAREWFGCENPVFTPVLRCIDRNGRLVNVQVSWHSFTHVERLDPLEVSHNVIMTFEVQQ</sequence>
<dbReference type="Gene3D" id="3.30.450.20">
    <property type="entry name" value="PAS domain"/>
    <property type="match status" value="1"/>
</dbReference>
<feature type="domain" description="Zn(2)-C6 fungal-type" evidence="3">
    <location>
        <begin position="64"/>
        <end position="93"/>
    </location>
</feature>
<keyword evidence="6" id="KW-0496">Mitochondrion</keyword>
<dbReference type="SMART" id="SM00066">
    <property type="entry name" value="GAL4"/>
    <property type="match status" value="2"/>
</dbReference>
<dbReference type="Pfam" id="PF00172">
    <property type="entry name" value="Zn_clus"/>
    <property type="match status" value="1"/>
</dbReference>
<keyword evidence="2" id="KW-0539">Nucleus</keyword>
<gene>
    <name evidence="5" type="ORF">PBRA_003313</name>
    <name evidence="6" type="ORF">PLBR_LOCUS6884</name>
</gene>
<organism evidence="5 7">
    <name type="scientific">Plasmodiophora brassicae</name>
    <name type="common">Clubroot disease agent</name>
    <dbReference type="NCBI Taxonomy" id="37360"/>
    <lineage>
        <taxon>Eukaryota</taxon>
        <taxon>Sar</taxon>
        <taxon>Rhizaria</taxon>
        <taxon>Endomyxa</taxon>
        <taxon>Phytomyxea</taxon>
        <taxon>Plasmodiophorida</taxon>
        <taxon>Plasmodiophoridae</taxon>
        <taxon>Plasmodiophora</taxon>
    </lineage>
</organism>
<evidence type="ECO:0000313" key="6">
    <source>
        <dbReference type="EMBL" id="SPQ99669.1"/>
    </source>
</evidence>
<dbReference type="SUPFAM" id="SSF57701">
    <property type="entry name" value="Zn2/Cys6 DNA-binding domain"/>
    <property type="match status" value="2"/>
</dbReference>
<reference evidence="6 8" key="2">
    <citation type="submission" date="2018-03" db="EMBL/GenBank/DDBJ databases">
        <authorList>
            <person name="Fogelqvist J."/>
        </authorList>
    </citation>
    <scope>NUCLEOTIDE SEQUENCE [LARGE SCALE GENOMIC DNA]</scope>
</reference>
<dbReference type="EMBL" id="OVEO01000012">
    <property type="protein sequence ID" value="SPQ99669.1"/>
    <property type="molecule type" value="Genomic_DNA"/>
</dbReference>
<evidence type="ECO:0000256" key="1">
    <source>
        <dbReference type="ARBA" id="ARBA00004123"/>
    </source>
</evidence>
<protein>
    <recommendedName>
        <fullName evidence="9">Zn(2)-C6 fungal-type domain-containing protein</fullName>
    </recommendedName>
</protein>
<evidence type="ECO:0008006" key="9">
    <source>
        <dbReference type="Google" id="ProtNLM"/>
    </source>
</evidence>
<geneLocation type="mitochondrion" evidence="6"/>
<evidence type="ECO:0000313" key="7">
    <source>
        <dbReference type="Proteomes" id="UP000039324"/>
    </source>
</evidence>
<dbReference type="PROSITE" id="PS00463">
    <property type="entry name" value="ZN2_CY6_FUNGAL_1"/>
    <property type="match status" value="1"/>
</dbReference>
<dbReference type="CDD" id="cd00130">
    <property type="entry name" value="PAS"/>
    <property type="match status" value="1"/>
</dbReference>
<dbReference type="InterPro" id="IPR036864">
    <property type="entry name" value="Zn2-C6_fun-type_DNA-bd_sf"/>
</dbReference>
<keyword evidence="7" id="KW-1185">Reference proteome</keyword>
<dbReference type="EMBL" id="CDSF01000155">
    <property type="protein sequence ID" value="CEP03706.1"/>
    <property type="molecule type" value="Genomic_DNA"/>
</dbReference>
<evidence type="ECO:0000313" key="5">
    <source>
        <dbReference type="EMBL" id="CEP03706.1"/>
    </source>
</evidence>
<evidence type="ECO:0000259" key="4">
    <source>
        <dbReference type="PROSITE" id="PS50112"/>
    </source>
</evidence>
<dbReference type="GO" id="GO:0008270">
    <property type="term" value="F:zinc ion binding"/>
    <property type="evidence" value="ECO:0007669"/>
    <property type="project" value="InterPro"/>
</dbReference>
<evidence type="ECO:0000313" key="8">
    <source>
        <dbReference type="Proteomes" id="UP000290189"/>
    </source>
</evidence>
<dbReference type="GO" id="GO:0005634">
    <property type="term" value="C:nucleus"/>
    <property type="evidence" value="ECO:0007669"/>
    <property type="project" value="UniProtKB-SubCell"/>
</dbReference>
<dbReference type="Proteomes" id="UP000039324">
    <property type="component" value="Unassembled WGS sequence"/>
</dbReference>
<dbReference type="PROSITE" id="PS50048">
    <property type="entry name" value="ZN2_CY6_FUNGAL_2"/>
    <property type="match status" value="2"/>
</dbReference>
<accession>A0A0G4J8W0</accession>
<dbReference type="InterPro" id="IPR001138">
    <property type="entry name" value="Zn2Cys6_DnaBD"/>
</dbReference>
<dbReference type="InterPro" id="IPR000014">
    <property type="entry name" value="PAS"/>
</dbReference>
<dbReference type="PROSITE" id="PS50112">
    <property type="entry name" value="PAS"/>
    <property type="match status" value="1"/>
</dbReference>
<proteinExistence type="predicted"/>